<protein>
    <submittedName>
        <fullName evidence="3">RICIN domain-containing protein</fullName>
    </submittedName>
</protein>
<name>A0ABZ1ZGH7_STRAQ</name>
<feature type="signal peptide" evidence="1">
    <location>
        <begin position="1"/>
        <end position="28"/>
    </location>
</feature>
<dbReference type="InterPro" id="IPR000772">
    <property type="entry name" value="Ricin_B_lectin"/>
</dbReference>
<evidence type="ECO:0000256" key="1">
    <source>
        <dbReference type="SAM" id="SignalP"/>
    </source>
</evidence>
<dbReference type="InterPro" id="IPR035992">
    <property type="entry name" value="Ricin_B-like_lectins"/>
</dbReference>
<dbReference type="Proteomes" id="UP001431926">
    <property type="component" value="Chromosome"/>
</dbReference>
<feature type="chain" id="PRO_5045073599" evidence="1">
    <location>
        <begin position="29"/>
        <end position="159"/>
    </location>
</feature>
<reference evidence="3" key="1">
    <citation type="submission" date="2022-10" db="EMBL/GenBank/DDBJ databases">
        <title>The complete genomes of actinobacterial strains from the NBC collection.</title>
        <authorList>
            <person name="Joergensen T.S."/>
            <person name="Alvarez Arevalo M."/>
            <person name="Sterndorff E.B."/>
            <person name="Faurdal D."/>
            <person name="Vuksanovic O."/>
            <person name="Mourched A.-S."/>
            <person name="Charusanti P."/>
            <person name="Shaw S."/>
            <person name="Blin K."/>
            <person name="Weber T."/>
        </authorList>
    </citation>
    <scope>NUCLEOTIDE SEQUENCE</scope>
    <source>
        <strain evidence="3">NBC_01436</strain>
    </source>
</reference>
<gene>
    <name evidence="3" type="ORF">OG367_09110</name>
</gene>
<dbReference type="RefSeq" id="WP_098021764.1">
    <property type="nucleotide sequence ID" value="NZ_CP108640.1"/>
</dbReference>
<sequence length="159" mass="16968">MAIALRKTLALTALALTASFLPTAGAQAVEAASPALRAPGLYCLANAWNTPNVSTKPCDAKDQGQHWTLSGHQISLTNAPAYCLANTWNAADVSVKPCDPKDQGQYWNVSGQQIALTYAPAYCFSNAWNTPNVSTKPCDAKDQGQRWVIFKDQISLAAA</sequence>
<dbReference type="EMBL" id="CP109491">
    <property type="protein sequence ID" value="WUX36379.1"/>
    <property type="molecule type" value="Genomic_DNA"/>
</dbReference>
<feature type="domain" description="Ricin B lectin" evidence="2">
    <location>
        <begin position="42"/>
        <end position="147"/>
    </location>
</feature>
<dbReference type="PROSITE" id="PS50231">
    <property type="entry name" value="RICIN_B_LECTIN"/>
    <property type="match status" value="1"/>
</dbReference>
<dbReference type="Gene3D" id="2.80.10.50">
    <property type="match status" value="1"/>
</dbReference>
<keyword evidence="1" id="KW-0732">Signal</keyword>
<accession>A0ABZ1ZGH7</accession>
<dbReference type="SUPFAM" id="SSF50370">
    <property type="entry name" value="Ricin B-like lectins"/>
    <property type="match status" value="1"/>
</dbReference>
<keyword evidence="4" id="KW-1185">Reference proteome</keyword>
<evidence type="ECO:0000259" key="2">
    <source>
        <dbReference type="Pfam" id="PF00652"/>
    </source>
</evidence>
<dbReference type="Pfam" id="PF00652">
    <property type="entry name" value="Ricin_B_lectin"/>
    <property type="match status" value="1"/>
</dbReference>
<evidence type="ECO:0000313" key="3">
    <source>
        <dbReference type="EMBL" id="WUX36379.1"/>
    </source>
</evidence>
<evidence type="ECO:0000313" key="4">
    <source>
        <dbReference type="Proteomes" id="UP001431926"/>
    </source>
</evidence>
<organism evidence="3 4">
    <name type="scientific">Streptomyces anulatus</name>
    <name type="common">Streptomyces chrysomallus</name>
    <dbReference type="NCBI Taxonomy" id="1892"/>
    <lineage>
        <taxon>Bacteria</taxon>
        <taxon>Bacillati</taxon>
        <taxon>Actinomycetota</taxon>
        <taxon>Actinomycetes</taxon>
        <taxon>Kitasatosporales</taxon>
        <taxon>Streptomycetaceae</taxon>
        <taxon>Streptomyces</taxon>
    </lineage>
</organism>
<proteinExistence type="predicted"/>